<dbReference type="Pfam" id="PF20408">
    <property type="entry name" value="Abhydrolase_11"/>
    <property type="match status" value="1"/>
</dbReference>
<reference evidence="2" key="1">
    <citation type="submission" date="2023-07" db="EMBL/GenBank/DDBJ databases">
        <title>Functional and genomic diversity of the sorghum phyllosphere microbiome.</title>
        <authorList>
            <person name="Shade A."/>
        </authorList>
    </citation>
    <scope>NUCLEOTIDE SEQUENCE</scope>
    <source>
        <strain evidence="2">SORGH_AS_1067</strain>
    </source>
</reference>
<comment type="caution">
    <text evidence="2">The sequence shown here is derived from an EMBL/GenBank/DDBJ whole genome shotgun (WGS) entry which is preliminary data.</text>
</comment>
<feature type="domain" description="KANL3/Tex30 alpha/beta hydrolase-like" evidence="1">
    <location>
        <begin position="36"/>
        <end position="228"/>
    </location>
</feature>
<protein>
    <submittedName>
        <fullName evidence="2">Alpha/beta-hydrolase family hydrolase</fullName>
    </submittedName>
</protein>
<gene>
    <name evidence="2" type="ORF">QE405_000559</name>
</gene>
<name>A0AAJ1U040_9ACTN</name>
<dbReference type="AlphaFoldDB" id="A0AAJ1U040"/>
<accession>A0AAJ1U040</accession>
<organism evidence="2 3">
    <name type="scientific">Nocardioides zeae</name>
    <dbReference type="NCBI Taxonomy" id="1457234"/>
    <lineage>
        <taxon>Bacteria</taxon>
        <taxon>Bacillati</taxon>
        <taxon>Actinomycetota</taxon>
        <taxon>Actinomycetes</taxon>
        <taxon>Propionibacteriales</taxon>
        <taxon>Nocardioidaceae</taxon>
        <taxon>Nocardioides</taxon>
    </lineage>
</organism>
<dbReference type="PANTHER" id="PTHR13136:SF11">
    <property type="entry name" value="TESTIS-EXPRESSED PROTEIN 30"/>
    <property type="match status" value="1"/>
</dbReference>
<dbReference type="Gene3D" id="3.40.50.1820">
    <property type="entry name" value="alpha/beta hydrolase"/>
    <property type="match status" value="1"/>
</dbReference>
<dbReference type="InterPro" id="IPR046879">
    <property type="entry name" value="KANL3/Tex30_Abhydrolase"/>
</dbReference>
<dbReference type="PANTHER" id="PTHR13136">
    <property type="entry name" value="TESTIS DEVELOPMENT PROTEIN PRTD"/>
    <property type="match status" value="1"/>
</dbReference>
<proteinExistence type="predicted"/>
<dbReference type="InterPro" id="IPR029058">
    <property type="entry name" value="AB_hydrolase_fold"/>
</dbReference>
<evidence type="ECO:0000313" key="3">
    <source>
        <dbReference type="Proteomes" id="UP001239215"/>
    </source>
</evidence>
<dbReference type="Proteomes" id="UP001239215">
    <property type="component" value="Unassembled WGS sequence"/>
</dbReference>
<dbReference type="RefSeq" id="WP_307198702.1">
    <property type="nucleotide sequence ID" value="NZ_JAUTAN010000001.1"/>
</dbReference>
<evidence type="ECO:0000313" key="2">
    <source>
        <dbReference type="EMBL" id="MDQ1103275.1"/>
    </source>
</evidence>
<sequence>MSTLDVPAEEVVEVPTPYGAARLHRNPVPAGVAPVASLVLGHGAGGGVDTHDIAALAARLPAQGVGVVRLEQPWRVAGRKVASAPPTLDVALRLAVAALPEADRGVPLVVGGRSAGARSAARCAAELGAAGVVLLAFPLHPPGKPERSRREELAGALAAGVPALVVQGENDAMGRADELAAAFAGEEADRLDLVVVPGADHGLKVPKRAPLTLDDVQALVVESALEWIVREAVG</sequence>
<dbReference type="InterPro" id="IPR026555">
    <property type="entry name" value="NSL3/Tex30"/>
</dbReference>
<dbReference type="SUPFAM" id="SSF53474">
    <property type="entry name" value="alpha/beta-Hydrolases"/>
    <property type="match status" value="1"/>
</dbReference>
<evidence type="ECO:0000259" key="1">
    <source>
        <dbReference type="Pfam" id="PF20408"/>
    </source>
</evidence>
<dbReference type="EMBL" id="JAUTAN010000001">
    <property type="protein sequence ID" value="MDQ1103275.1"/>
    <property type="molecule type" value="Genomic_DNA"/>
</dbReference>